<feature type="region of interest" description="Disordered" evidence="1">
    <location>
        <begin position="117"/>
        <end position="144"/>
    </location>
</feature>
<feature type="compositionally biased region" description="Low complexity" evidence="1">
    <location>
        <begin position="122"/>
        <end position="137"/>
    </location>
</feature>
<evidence type="ECO:0000313" key="3">
    <source>
        <dbReference type="Proteomes" id="UP000619033"/>
    </source>
</evidence>
<dbReference type="AlphaFoldDB" id="A0A8J7MRU6"/>
<proteinExistence type="predicted"/>
<dbReference type="EMBL" id="JAESVP010000004">
    <property type="protein sequence ID" value="MBL4928477.1"/>
    <property type="molecule type" value="Genomic_DNA"/>
</dbReference>
<dbReference type="RefSeq" id="WP_202660319.1">
    <property type="nucleotide sequence ID" value="NZ_JAESVP010000004.1"/>
</dbReference>
<dbReference type="Proteomes" id="UP000619033">
    <property type="component" value="Unassembled WGS sequence"/>
</dbReference>
<gene>
    <name evidence="2" type="ORF">JI744_10215</name>
</gene>
<protein>
    <submittedName>
        <fullName evidence="2">Uncharacterized protein</fullName>
    </submittedName>
</protein>
<name>A0A8J7MRU6_9RHOB</name>
<accession>A0A8J7MRU6</accession>
<evidence type="ECO:0000313" key="2">
    <source>
        <dbReference type="EMBL" id="MBL4928477.1"/>
    </source>
</evidence>
<organism evidence="2 3">
    <name type="scientific">Fuscibacter oryzae</name>
    <dbReference type="NCBI Taxonomy" id="2803939"/>
    <lineage>
        <taxon>Bacteria</taxon>
        <taxon>Pseudomonadati</taxon>
        <taxon>Pseudomonadota</taxon>
        <taxon>Alphaproteobacteria</taxon>
        <taxon>Rhodobacterales</taxon>
        <taxon>Paracoccaceae</taxon>
        <taxon>Fuscibacter</taxon>
    </lineage>
</organism>
<keyword evidence="3" id="KW-1185">Reference proteome</keyword>
<reference evidence="2" key="1">
    <citation type="submission" date="2021-01" db="EMBL/GenBank/DDBJ databases">
        <title>Genome seq and assembly of Tabrizicola sp. KVB23.</title>
        <authorList>
            <person name="Chhetri G."/>
        </authorList>
    </citation>
    <scope>NUCLEOTIDE SEQUENCE</scope>
    <source>
        <strain evidence="2">KVB23</strain>
    </source>
</reference>
<sequence>MSFVKPWATVAPGIVLWLAVSGSVMAGGALPVLPVTETLPDFATCLAQLEGYAREDQAQVMARQTDATGLIREVTLETVGVVSTAAAKARYEATLWFHAGRPDAALKQVETSHSYQSRSHTCDGGTLTTEGTDGYTLSTFDPLP</sequence>
<evidence type="ECO:0000256" key="1">
    <source>
        <dbReference type="SAM" id="MobiDB-lite"/>
    </source>
</evidence>
<comment type="caution">
    <text evidence="2">The sequence shown here is derived from an EMBL/GenBank/DDBJ whole genome shotgun (WGS) entry which is preliminary data.</text>
</comment>